<proteinExistence type="predicted"/>
<evidence type="ECO:0000256" key="1">
    <source>
        <dbReference type="SAM" id="MobiDB-lite"/>
    </source>
</evidence>
<dbReference type="Proteomes" id="UP000661858">
    <property type="component" value="Unassembled WGS sequence"/>
</dbReference>
<reference evidence="2" key="1">
    <citation type="submission" date="2021-01" db="EMBL/GenBank/DDBJ databases">
        <title>WGS of actinomycetes isolated from Thailand.</title>
        <authorList>
            <person name="Thawai C."/>
        </authorList>
    </citation>
    <scope>NUCLEOTIDE SEQUENCE</scope>
    <source>
        <strain evidence="2">RCU-197</strain>
    </source>
</reference>
<accession>A0A937EG10</accession>
<dbReference type="EMBL" id="JAERRK010000002">
    <property type="protein sequence ID" value="MBL1081455.1"/>
    <property type="molecule type" value="Genomic_DNA"/>
</dbReference>
<dbReference type="AlphaFoldDB" id="A0A937EG10"/>
<evidence type="ECO:0000313" key="3">
    <source>
        <dbReference type="Proteomes" id="UP000661858"/>
    </source>
</evidence>
<gene>
    <name evidence="2" type="ORF">JK359_05590</name>
</gene>
<feature type="compositionally biased region" description="Pro residues" evidence="1">
    <location>
        <begin position="1"/>
        <end position="10"/>
    </location>
</feature>
<dbReference type="RefSeq" id="WP_201832225.1">
    <property type="nucleotide sequence ID" value="NZ_JAERRK010000002.1"/>
</dbReference>
<keyword evidence="3" id="KW-1185">Reference proteome</keyword>
<sequence length="49" mass="4808">MATPMPPPAATDPSPDELTAVPPGAWAAGAAAVGALSSADRLPHQRMAS</sequence>
<name>A0A937EG10_9ACTN</name>
<protein>
    <submittedName>
        <fullName evidence="2">Uncharacterized protein</fullName>
    </submittedName>
</protein>
<feature type="region of interest" description="Disordered" evidence="1">
    <location>
        <begin position="1"/>
        <end position="22"/>
    </location>
</feature>
<comment type="caution">
    <text evidence="2">The sequence shown here is derived from an EMBL/GenBank/DDBJ whole genome shotgun (WGS) entry which is preliminary data.</text>
</comment>
<evidence type="ECO:0000313" key="2">
    <source>
        <dbReference type="EMBL" id="MBL1081455.1"/>
    </source>
</evidence>
<organism evidence="2 3">
    <name type="scientific">Streptomyces actinomycinicus</name>
    <dbReference type="NCBI Taxonomy" id="1695166"/>
    <lineage>
        <taxon>Bacteria</taxon>
        <taxon>Bacillati</taxon>
        <taxon>Actinomycetota</taxon>
        <taxon>Actinomycetes</taxon>
        <taxon>Kitasatosporales</taxon>
        <taxon>Streptomycetaceae</taxon>
        <taxon>Streptomyces</taxon>
    </lineage>
</organism>